<protein>
    <submittedName>
        <fullName evidence="1">Uncharacterized protein</fullName>
    </submittedName>
</protein>
<evidence type="ECO:0000313" key="1">
    <source>
        <dbReference type="EMBL" id="KRY87848.1"/>
    </source>
</evidence>
<sequence>MLYNVQRASLNCNAVFFNAEEKTCLLIKLEVNSSETTDHNHVCKSLIYPCSFYLCIMNADSVRKEKLILINYEDTLRFGNFICIIA</sequence>
<proteinExistence type="predicted"/>
<name>A0A0V1FP80_TRIPS</name>
<organism evidence="1 2">
    <name type="scientific">Trichinella pseudospiralis</name>
    <name type="common">Parasitic roundworm</name>
    <dbReference type="NCBI Taxonomy" id="6337"/>
    <lineage>
        <taxon>Eukaryota</taxon>
        <taxon>Metazoa</taxon>
        <taxon>Ecdysozoa</taxon>
        <taxon>Nematoda</taxon>
        <taxon>Enoplea</taxon>
        <taxon>Dorylaimia</taxon>
        <taxon>Trichinellida</taxon>
        <taxon>Trichinellidae</taxon>
        <taxon>Trichinella</taxon>
    </lineage>
</organism>
<keyword evidence="2" id="KW-1185">Reference proteome</keyword>
<accession>A0A0V1FP80</accession>
<evidence type="ECO:0000313" key="2">
    <source>
        <dbReference type="Proteomes" id="UP000054995"/>
    </source>
</evidence>
<dbReference type="AlphaFoldDB" id="A0A0V1FP80"/>
<comment type="caution">
    <text evidence="1">The sequence shown here is derived from an EMBL/GenBank/DDBJ whole genome shotgun (WGS) entry which is preliminary data.</text>
</comment>
<dbReference type="Proteomes" id="UP000054995">
    <property type="component" value="Unassembled WGS sequence"/>
</dbReference>
<reference evidence="1 2" key="1">
    <citation type="submission" date="2015-01" db="EMBL/GenBank/DDBJ databases">
        <title>Evolution of Trichinella species and genotypes.</title>
        <authorList>
            <person name="Korhonen P.K."/>
            <person name="Edoardo P."/>
            <person name="Giuseppe L.R."/>
            <person name="Gasser R.B."/>
        </authorList>
    </citation>
    <scope>NUCLEOTIDE SEQUENCE [LARGE SCALE GENOMIC DNA]</scope>
    <source>
        <strain evidence="1">ISS470</strain>
    </source>
</reference>
<gene>
    <name evidence="1" type="ORF">T4D_11793</name>
</gene>
<dbReference type="EMBL" id="JYDT01000049">
    <property type="protein sequence ID" value="KRY87848.1"/>
    <property type="molecule type" value="Genomic_DNA"/>
</dbReference>